<evidence type="ECO:0000313" key="2">
    <source>
        <dbReference type="EMBL" id="SEA06947.1"/>
    </source>
</evidence>
<keyword evidence="3" id="KW-1185">Reference proteome</keyword>
<dbReference type="RefSeq" id="WP_093240231.1">
    <property type="nucleotide sequence ID" value="NZ_FNQF01000003.1"/>
</dbReference>
<name>A0A1H3Y5F8_9FLAO</name>
<dbReference type="EMBL" id="FNQF01000003">
    <property type="protein sequence ID" value="SEA06947.1"/>
    <property type="molecule type" value="Genomic_DNA"/>
</dbReference>
<sequence>MRKILLILVTIFTTHLNAQIQTPQPSPKANLKQIVGLTTIKIDYSRPAMRDREVFGNLVPFDKVWRTGANENSVIHFEHDVKINQQMLEAGSYAIYTKPSKNNWEVYFYEKTDNWGLPQEWDASKIAASAIVPVKKLSHKQESFTIGINEIKNDYAHLQISWENTLVEVPIHFITDELVTESIDSVMNGPSANDYYNAAVYYMTADKDISLSVKWIEKAVSMMDATPYWVLRQQSLIYAKAGNKKKAISVAEKSLKAAEKAGNSDYIKMNKESLAEWK</sequence>
<gene>
    <name evidence="2" type="ORF">SAMN05421540_10343</name>
</gene>
<feature type="chain" id="PRO_5011444969" description="Dihydrolipoamide dehydrogenase" evidence="1">
    <location>
        <begin position="19"/>
        <end position="278"/>
    </location>
</feature>
<dbReference type="Pfam" id="PF11138">
    <property type="entry name" value="DUF2911"/>
    <property type="match status" value="1"/>
</dbReference>
<evidence type="ECO:0008006" key="4">
    <source>
        <dbReference type="Google" id="ProtNLM"/>
    </source>
</evidence>
<keyword evidence="1" id="KW-0732">Signal</keyword>
<reference evidence="2 3" key="1">
    <citation type="submission" date="2016-10" db="EMBL/GenBank/DDBJ databases">
        <authorList>
            <person name="de Groot N.N."/>
        </authorList>
    </citation>
    <scope>NUCLEOTIDE SEQUENCE [LARGE SCALE GENOMIC DNA]</scope>
    <source>
        <strain evidence="2 3">DSM 23581</strain>
    </source>
</reference>
<evidence type="ECO:0000313" key="3">
    <source>
        <dbReference type="Proteomes" id="UP000198820"/>
    </source>
</evidence>
<organism evidence="2 3">
    <name type="scientific">Psychroflexus halocasei</name>
    <dbReference type="NCBI Taxonomy" id="908615"/>
    <lineage>
        <taxon>Bacteria</taxon>
        <taxon>Pseudomonadati</taxon>
        <taxon>Bacteroidota</taxon>
        <taxon>Flavobacteriia</taxon>
        <taxon>Flavobacteriales</taxon>
        <taxon>Flavobacteriaceae</taxon>
        <taxon>Psychroflexus</taxon>
    </lineage>
</organism>
<dbReference type="InterPro" id="IPR021314">
    <property type="entry name" value="DUF2911"/>
</dbReference>
<evidence type="ECO:0000256" key="1">
    <source>
        <dbReference type="SAM" id="SignalP"/>
    </source>
</evidence>
<dbReference type="AlphaFoldDB" id="A0A1H3Y5F8"/>
<proteinExistence type="predicted"/>
<dbReference type="STRING" id="908615.SAMN05421540_10343"/>
<accession>A0A1H3Y5F8</accession>
<feature type="signal peptide" evidence="1">
    <location>
        <begin position="1"/>
        <end position="18"/>
    </location>
</feature>
<dbReference type="Proteomes" id="UP000198820">
    <property type="component" value="Unassembled WGS sequence"/>
</dbReference>
<protein>
    <recommendedName>
        <fullName evidence="4">Dihydrolipoamide dehydrogenase</fullName>
    </recommendedName>
</protein>